<evidence type="ECO:0000256" key="4">
    <source>
        <dbReference type="ARBA" id="ARBA00023163"/>
    </source>
</evidence>
<protein>
    <submittedName>
        <fullName evidence="6">LysR family transcriptional regulator</fullName>
    </submittedName>
</protein>
<name>A0AAW8JD46_9GAMM</name>
<dbReference type="AlphaFoldDB" id="A0AAW8JD46"/>
<dbReference type="PANTHER" id="PTHR30537">
    <property type="entry name" value="HTH-TYPE TRANSCRIPTIONAL REGULATOR"/>
    <property type="match status" value="1"/>
</dbReference>
<dbReference type="Gene3D" id="3.40.190.290">
    <property type="match status" value="1"/>
</dbReference>
<organism evidence="6 7">
    <name type="scientific">Acinetobacter rudis</name>
    <dbReference type="NCBI Taxonomy" id="632955"/>
    <lineage>
        <taxon>Bacteria</taxon>
        <taxon>Pseudomonadati</taxon>
        <taxon>Pseudomonadota</taxon>
        <taxon>Gammaproteobacteria</taxon>
        <taxon>Moraxellales</taxon>
        <taxon>Moraxellaceae</taxon>
        <taxon>Acinetobacter</taxon>
    </lineage>
</organism>
<dbReference type="PANTHER" id="PTHR30537:SF5">
    <property type="entry name" value="HTH-TYPE TRANSCRIPTIONAL ACTIVATOR TTDR-RELATED"/>
    <property type="match status" value="1"/>
</dbReference>
<comment type="caution">
    <text evidence="6">The sequence shown here is derived from an EMBL/GenBank/DDBJ whole genome shotgun (WGS) entry which is preliminary data.</text>
</comment>
<proteinExistence type="inferred from homology"/>
<dbReference type="CDD" id="cd08422">
    <property type="entry name" value="PBP2_CrgA_like"/>
    <property type="match status" value="1"/>
</dbReference>
<sequence>MMDKLQCMDAFVRVAESGSFIKAAEQLGVTRSVISSRIQQLENFIKAPLFHRSTRSVRLSDIGERYYHECADIIKRFEILADEMAHATSKMQGRLRIHMAPGFAIDHFGHLLTFFLKEYPELNIDIVVNDRIIDPIAEGFDIVFQMFPPTGESLVERKLFNVNRVICCAPEYLKNIEPIQHPKQLKDQPLGYYSGYPTRNRIQYLEGSGFKDMEINIHVLSSSVHLLRDFALSEGGMVCLPTLVSHKHIMNQQLVTILPEYPLLNYSLRAVFPSNSKNLSKIRKLLDFLLARLDTIPTWDIELIKAQHLSEKVKLFQ</sequence>
<reference evidence="6" key="1">
    <citation type="submission" date="2023-08" db="EMBL/GenBank/DDBJ databases">
        <title>Emergence of clinically-relevant ST2 carbapenem-resistant Acinetobacter baumannii strains in hospital sewages in Zhejiang, East of China.</title>
        <authorList>
            <person name="Kaichao C."/>
            <person name="Zhang R."/>
        </authorList>
    </citation>
    <scope>NUCLEOTIDE SEQUENCE</scope>
    <source>
        <strain evidence="6">M-RB-37</strain>
    </source>
</reference>
<keyword evidence="2" id="KW-0805">Transcription regulation</keyword>
<dbReference type="GO" id="GO:0003677">
    <property type="term" value="F:DNA binding"/>
    <property type="evidence" value="ECO:0007669"/>
    <property type="project" value="UniProtKB-KW"/>
</dbReference>
<dbReference type="EMBL" id="JAVIDL010000011">
    <property type="protein sequence ID" value="MDQ8935604.1"/>
    <property type="molecule type" value="Genomic_DNA"/>
</dbReference>
<dbReference type="InterPro" id="IPR000847">
    <property type="entry name" value="LysR_HTH_N"/>
</dbReference>
<dbReference type="InterPro" id="IPR058163">
    <property type="entry name" value="LysR-type_TF_proteobact-type"/>
</dbReference>
<evidence type="ECO:0000256" key="3">
    <source>
        <dbReference type="ARBA" id="ARBA00023125"/>
    </source>
</evidence>
<evidence type="ECO:0000259" key="5">
    <source>
        <dbReference type="PROSITE" id="PS50931"/>
    </source>
</evidence>
<evidence type="ECO:0000313" key="6">
    <source>
        <dbReference type="EMBL" id="MDQ8935604.1"/>
    </source>
</evidence>
<dbReference type="Proteomes" id="UP001243844">
    <property type="component" value="Unassembled WGS sequence"/>
</dbReference>
<accession>A0AAW8JD46</accession>
<dbReference type="SUPFAM" id="SSF53850">
    <property type="entry name" value="Periplasmic binding protein-like II"/>
    <property type="match status" value="1"/>
</dbReference>
<keyword evidence="3" id="KW-0238">DNA-binding</keyword>
<dbReference type="InterPro" id="IPR005119">
    <property type="entry name" value="LysR_subst-bd"/>
</dbReference>
<gene>
    <name evidence="6" type="ORF">RFH47_07670</name>
</gene>
<evidence type="ECO:0000256" key="2">
    <source>
        <dbReference type="ARBA" id="ARBA00023015"/>
    </source>
</evidence>
<comment type="similarity">
    <text evidence="1">Belongs to the LysR transcriptional regulatory family.</text>
</comment>
<dbReference type="SUPFAM" id="SSF46785">
    <property type="entry name" value="Winged helix' DNA-binding domain"/>
    <property type="match status" value="1"/>
</dbReference>
<dbReference type="InterPro" id="IPR036390">
    <property type="entry name" value="WH_DNA-bd_sf"/>
</dbReference>
<dbReference type="Pfam" id="PF03466">
    <property type="entry name" value="LysR_substrate"/>
    <property type="match status" value="1"/>
</dbReference>
<evidence type="ECO:0000256" key="1">
    <source>
        <dbReference type="ARBA" id="ARBA00009437"/>
    </source>
</evidence>
<dbReference type="Gene3D" id="1.10.10.10">
    <property type="entry name" value="Winged helix-like DNA-binding domain superfamily/Winged helix DNA-binding domain"/>
    <property type="match status" value="1"/>
</dbReference>
<dbReference type="Pfam" id="PF00126">
    <property type="entry name" value="HTH_1"/>
    <property type="match status" value="1"/>
</dbReference>
<dbReference type="FunFam" id="1.10.10.10:FF:000001">
    <property type="entry name" value="LysR family transcriptional regulator"/>
    <property type="match status" value="1"/>
</dbReference>
<dbReference type="PROSITE" id="PS50931">
    <property type="entry name" value="HTH_LYSR"/>
    <property type="match status" value="1"/>
</dbReference>
<dbReference type="InterPro" id="IPR036388">
    <property type="entry name" value="WH-like_DNA-bd_sf"/>
</dbReference>
<dbReference type="GO" id="GO:0003700">
    <property type="term" value="F:DNA-binding transcription factor activity"/>
    <property type="evidence" value="ECO:0007669"/>
    <property type="project" value="InterPro"/>
</dbReference>
<feature type="domain" description="HTH lysR-type" evidence="5">
    <location>
        <begin position="3"/>
        <end position="60"/>
    </location>
</feature>
<evidence type="ECO:0000313" key="7">
    <source>
        <dbReference type="Proteomes" id="UP001243844"/>
    </source>
</evidence>
<keyword evidence="4" id="KW-0804">Transcription</keyword>